<comment type="caution">
    <text evidence="5">The sequence shown here is derived from an EMBL/GenBank/DDBJ whole genome shotgun (WGS) entry which is preliminary data.</text>
</comment>
<dbReference type="PROSITE" id="PS51409">
    <property type="entry name" value="ARGINASE_2"/>
    <property type="match status" value="1"/>
</dbReference>
<keyword evidence="6" id="KW-1185">Reference proteome</keyword>
<name>A0ABW4RZ75_9ACTN</name>
<evidence type="ECO:0000256" key="2">
    <source>
        <dbReference type="ARBA" id="ARBA00022801"/>
    </source>
</evidence>
<gene>
    <name evidence="5" type="ORF">ACFSCS_14720</name>
</gene>
<evidence type="ECO:0000256" key="3">
    <source>
        <dbReference type="ARBA" id="ARBA00023211"/>
    </source>
</evidence>
<organism evidence="5 6">
    <name type="scientific">Luteococcus peritonei</name>
    <dbReference type="NCBI Taxonomy" id="88874"/>
    <lineage>
        <taxon>Bacteria</taxon>
        <taxon>Bacillati</taxon>
        <taxon>Actinomycetota</taxon>
        <taxon>Actinomycetes</taxon>
        <taxon>Propionibacteriales</taxon>
        <taxon>Propionibacteriaceae</taxon>
        <taxon>Luteococcus</taxon>
    </lineage>
</organism>
<dbReference type="GO" id="GO:0016787">
    <property type="term" value="F:hydrolase activity"/>
    <property type="evidence" value="ECO:0007669"/>
    <property type="project" value="UniProtKB-KW"/>
</dbReference>
<keyword evidence="1" id="KW-0479">Metal-binding</keyword>
<dbReference type="RefSeq" id="WP_343875810.1">
    <property type="nucleotide sequence ID" value="NZ_BAAAIX010000034.1"/>
</dbReference>
<sequence length="292" mass="31256">MTESPTTLRLLWPQWQGATAANVVELFPEVPLPDARLAYAMGSRLLGHMLPPHDGPVAEVPVAPDDSGLVLERGIESRAVLLEQLRAALALVEQHDCDRVLTLGGECSVSLAPFSWLARRHGEDLAVVWLDSHPDVGTPDSEYHGHHAMAVSLLTGHGDQDFLAALPGTVDPSRVALAGLHSWTEDDIGHVADWGLTSFSPQDLRESSEPLLDWLASTGCSKVALHLDVDVVDANQVVLGLGAEPDGLSLEQARRVVDDVAGAAEMVGLTVAEYIPRQVIQMMGLLRGLPLA</sequence>
<dbReference type="Pfam" id="PF00491">
    <property type="entry name" value="Arginase"/>
    <property type="match status" value="1"/>
</dbReference>
<keyword evidence="2 5" id="KW-0378">Hydrolase</keyword>
<protein>
    <submittedName>
        <fullName evidence="5">Arginase family protein</fullName>
        <ecNumber evidence="5">3.5.3.-</ecNumber>
    </submittedName>
</protein>
<dbReference type="Gene3D" id="3.40.800.10">
    <property type="entry name" value="Ureohydrolase domain"/>
    <property type="match status" value="1"/>
</dbReference>
<evidence type="ECO:0000313" key="5">
    <source>
        <dbReference type="EMBL" id="MFD1891425.1"/>
    </source>
</evidence>
<dbReference type="PANTHER" id="PTHR43782:SF3">
    <property type="entry name" value="ARGINASE"/>
    <property type="match status" value="1"/>
</dbReference>
<dbReference type="InterPro" id="IPR006035">
    <property type="entry name" value="Ureohydrolase"/>
</dbReference>
<reference evidence="6" key="1">
    <citation type="journal article" date="2019" name="Int. J. Syst. Evol. Microbiol.">
        <title>The Global Catalogue of Microorganisms (GCM) 10K type strain sequencing project: providing services to taxonomists for standard genome sequencing and annotation.</title>
        <authorList>
            <consortium name="The Broad Institute Genomics Platform"/>
            <consortium name="The Broad Institute Genome Sequencing Center for Infectious Disease"/>
            <person name="Wu L."/>
            <person name="Ma J."/>
        </authorList>
    </citation>
    <scope>NUCLEOTIDE SEQUENCE [LARGE SCALE GENOMIC DNA]</scope>
    <source>
        <strain evidence="6">CAIM 431</strain>
    </source>
</reference>
<dbReference type="SUPFAM" id="SSF52768">
    <property type="entry name" value="Arginase/deacetylase"/>
    <property type="match status" value="1"/>
</dbReference>
<dbReference type="EC" id="3.5.3.-" evidence="5"/>
<evidence type="ECO:0000256" key="4">
    <source>
        <dbReference type="PROSITE-ProRule" id="PRU00742"/>
    </source>
</evidence>
<proteinExistence type="inferred from homology"/>
<comment type="similarity">
    <text evidence="4">Belongs to the arginase family.</text>
</comment>
<dbReference type="Proteomes" id="UP001597326">
    <property type="component" value="Unassembled WGS sequence"/>
</dbReference>
<dbReference type="InterPro" id="IPR023696">
    <property type="entry name" value="Ureohydrolase_dom_sf"/>
</dbReference>
<accession>A0ABW4RZ75</accession>
<dbReference type="PANTHER" id="PTHR43782">
    <property type="entry name" value="ARGINASE"/>
    <property type="match status" value="1"/>
</dbReference>
<evidence type="ECO:0000313" key="6">
    <source>
        <dbReference type="Proteomes" id="UP001597326"/>
    </source>
</evidence>
<keyword evidence="3" id="KW-0464">Manganese</keyword>
<dbReference type="CDD" id="cd09999">
    <property type="entry name" value="Arginase-like_1"/>
    <property type="match status" value="1"/>
</dbReference>
<evidence type="ECO:0000256" key="1">
    <source>
        <dbReference type="ARBA" id="ARBA00022723"/>
    </source>
</evidence>
<dbReference type="EMBL" id="JBHUFZ010000033">
    <property type="protein sequence ID" value="MFD1891425.1"/>
    <property type="molecule type" value="Genomic_DNA"/>
</dbReference>